<protein>
    <submittedName>
        <fullName evidence="2">Uncharacterized protein</fullName>
    </submittedName>
</protein>
<reference evidence="2 3" key="1">
    <citation type="journal article" date="2005" name="Arch. Microbiol.">
        <title>The genome sequence of an anaerobic aromatic-degrading denitrifying bacterium, strain EbN1.</title>
        <authorList>
            <person name="Rabus R."/>
            <person name="Kube M."/>
            <person name="Heider J."/>
            <person name="Beck A."/>
            <person name="Heitmann K."/>
            <person name="Widdel F."/>
            <person name="Reinhardt R."/>
        </authorList>
    </citation>
    <scope>NUCLEOTIDE SEQUENCE [LARGE SCALE GENOMIC DNA]</scope>
    <source>
        <strain evidence="2 3">EbN1</strain>
    </source>
</reference>
<sequence>MLRLVPHVEGHRRQRRAGQQRQHRHRQAGSRKQRATHHLHLHSLQRRHNLLHRLPHRKPLLEQPQTPFRQPGVRLDLRQQLFSQTQQVLHLVVFAHLAHLLIARNPGRARPARATGG</sequence>
<dbReference type="AlphaFoldDB" id="Q5NZK1"/>
<proteinExistence type="predicted"/>
<gene>
    <name evidence="2" type="ORF">ebA5951</name>
</gene>
<feature type="compositionally biased region" description="Basic residues" evidence="1">
    <location>
        <begin position="12"/>
        <end position="36"/>
    </location>
</feature>
<name>Q5NZK1_AROAE</name>
<dbReference type="HOGENOM" id="CLU_2079870_0_0_4"/>
<evidence type="ECO:0000256" key="1">
    <source>
        <dbReference type="SAM" id="MobiDB-lite"/>
    </source>
</evidence>
<dbReference type="EMBL" id="CR555306">
    <property type="protein sequence ID" value="CAI09513.1"/>
    <property type="molecule type" value="Genomic_DNA"/>
</dbReference>
<dbReference type="STRING" id="76114.ebA5951"/>
<accession>Q5NZK1</accession>
<dbReference type="KEGG" id="eba:ebA5951"/>
<evidence type="ECO:0000313" key="2">
    <source>
        <dbReference type="EMBL" id="CAI09513.1"/>
    </source>
</evidence>
<dbReference type="Proteomes" id="UP000006552">
    <property type="component" value="Chromosome"/>
</dbReference>
<keyword evidence="3" id="KW-1185">Reference proteome</keyword>
<evidence type="ECO:0000313" key="3">
    <source>
        <dbReference type="Proteomes" id="UP000006552"/>
    </source>
</evidence>
<feature type="compositionally biased region" description="Basic and acidic residues" evidence="1">
    <location>
        <begin position="1"/>
        <end position="11"/>
    </location>
</feature>
<organism evidence="2 3">
    <name type="scientific">Aromatoleum aromaticum (strain DSM 19018 / LMG 30748 / EbN1)</name>
    <name type="common">Azoarcus sp. (strain EbN1)</name>
    <dbReference type="NCBI Taxonomy" id="76114"/>
    <lineage>
        <taxon>Bacteria</taxon>
        <taxon>Pseudomonadati</taxon>
        <taxon>Pseudomonadota</taxon>
        <taxon>Betaproteobacteria</taxon>
        <taxon>Rhodocyclales</taxon>
        <taxon>Rhodocyclaceae</taxon>
        <taxon>Aromatoleum</taxon>
    </lineage>
</organism>
<feature type="region of interest" description="Disordered" evidence="1">
    <location>
        <begin position="1"/>
        <end position="36"/>
    </location>
</feature>